<sequence length="144" mass="16866">MRQTLSIRQEFEALAIDYWHEVDSNWGENAHEFYTEDATFTTSMKTRRGQMQIQEFYRSRRQRGARVSLHIVQNFRAEAISDNRARCNYIMSLYAADGEPVLPSRPPIMIAAVTEILVRQPDQSWRYSERTLTALFRDETPTTG</sequence>
<dbReference type="EMBL" id="AYXT01000001">
    <property type="protein sequence ID" value="ETF04276.1"/>
    <property type="molecule type" value="Genomic_DNA"/>
</dbReference>
<dbReference type="OrthoDB" id="8683999at2"/>
<dbReference type="Proteomes" id="UP000018733">
    <property type="component" value="Unassembled WGS sequence"/>
</dbReference>
<dbReference type="HOGENOM" id="CLU_106738_6_0_4"/>
<dbReference type="PATRIC" id="fig|1424334.3.peg.735"/>
<accession>V8QWG0</accession>
<dbReference type="Gene3D" id="3.10.450.50">
    <property type="match status" value="1"/>
</dbReference>
<name>V8QWG0_9BURK</name>
<dbReference type="SUPFAM" id="SSF54427">
    <property type="entry name" value="NTF2-like"/>
    <property type="match status" value="1"/>
</dbReference>
<evidence type="ECO:0000313" key="1">
    <source>
        <dbReference type="EMBL" id="ETF04276.1"/>
    </source>
</evidence>
<dbReference type="eggNOG" id="ENOG503313M">
    <property type="taxonomic scope" value="Bacteria"/>
</dbReference>
<dbReference type="STRING" id="1424334.W822_03655"/>
<proteinExistence type="predicted"/>
<protein>
    <submittedName>
        <fullName evidence="1">Uncharacterized protein</fullName>
    </submittedName>
</protein>
<keyword evidence="2" id="KW-1185">Reference proteome</keyword>
<dbReference type="AlphaFoldDB" id="V8QWG0"/>
<comment type="caution">
    <text evidence="1">The sequence shown here is derived from an EMBL/GenBank/DDBJ whole genome shotgun (WGS) entry which is preliminary data.</text>
</comment>
<evidence type="ECO:0000313" key="2">
    <source>
        <dbReference type="Proteomes" id="UP000018733"/>
    </source>
</evidence>
<dbReference type="InterPro" id="IPR032710">
    <property type="entry name" value="NTF2-like_dom_sf"/>
</dbReference>
<gene>
    <name evidence="1" type="ORF">W822_03655</name>
</gene>
<organism evidence="1 2">
    <name type="scientific">Advenella kashmirensis W13003</name>
    <dbReference type="NCBI Taxonomy" id="1424334"/>
    <lineage>
        <taxon>Bacteria</taxon>
        <taxon>Pseudomonadati</taxon>
        <taxon>Pseudomonadota</taxon>
        <taxon>Betaproteobacteria</taxon>
        <taxon>Burkholderiales</taxon>
        <taxon>Alcaligenaceae</taxon>
    </lineage>
</organism>
<reference evidence="1 2" key="1">
    <citation type="journal article" date="2014" name="Genome Announc.">
        <title>Draft Genome Sequence of Advenella kashmirensis Strain W13003, a Polycyclic Aromatic Hydrocarbon-Degrading Bacterium.</title>
        <authorList>
            <person name="Wang X."/>
            <person name="Jin D."/>
            <person name="Zhou L."/>
            <person name="Wu L."/>
            <person name="An W."/>
            <person name="Zhao L."/>
        </authorList>
    </citation>
    <scope>NUCLEOTIDE SEQUENCE [LARGE SCALE GENOMIC DNA]</scope>
    <source>
        <strain evidence="1 2">W13003</strain>
    </source>
</reference>
<dbReference type="CDD" id="cd00531">
    <property type="entry name" value="NTF2_like"/>
    <property type="match status" value="1"/>
</dbReference>